<keyword evidence="8" id="KW-1185">Reference proteome</keyword>
<evidence type="ECO:0000256" key="5">
    <source>
        <dbReference type="ARBA" id="ARBA00023002"/>
    </source>
</evidence>
<reference evidence="7" key="1">
    <citation type="submission" date="2021-02" db="EMBL/GenBank/DDBJ databases">
        <authorList>
            <person name="Nowell W R."/>
        </authorList>
    </citation>
    <scope>NUCLEOTIDE SEQUENCE</scope>
</reference>
<keyword evidence="2 6" id="KW-0285">Flavoprotein</keyword>
<comment type="cofactor">
    <cofactor evidence="6">
        <name>FAD</name>
        <dbReference type="ChEBI" id="CHEBI:57692"/>
    </cofactor>
</comment>
<dbReference type="Proteomes" id="UP000663870">
    <property type="component" value="Unassembled WGS sequence"/>
</dbReference>
<keyword evidence="6" id="KW-0503">Monooxygenase</keyword>
<dbReference type="EC" id="1.-.-.-" evidence="6"/>
<evidence type="ECO:0000256" key="1">
    <source>
        <dbReference type="ARBA" id="ARBA00009183"/>
    </source>
</evidence>
<dbReference type="PANTHER" id="PTHR23023">
    <property type="entry name" value="DIMETHYLANILINE MONOOXYGENASE"/>
    <property type="match status" value="1"/>
</dbReference>
<name>A0A814U0V0_9BILA</name>
<sequence length="1014" mass="117108">MADSEQPLLSSTENREKHSVVVIGGGWSGIYALKYLLGEGLDAHLYESRSNIGGIWYFDENENVSGVYKSAHVTSSKTFLHASDFPFPKTIGEFPSHGEVLAYLHSYADHFKLWSNIHLNSKIVRVEPQWSLILNDGLKIIDCNYLVVCSGQHQIASDPRSSYPFNQFTGTFSHSITYKTPYDNKFINKRILVVGGGETASDLAVELSATIAKRVYMSIRGGQWFQARLLGQQPADIMYTMLMRLYGYYDTILVRCWRRIFFVPMWGVGGTGIREWTPTVPFLHGFINKSREIVDHVALNRVIPKRGIKTINEQLITFDKEENPIEIDHILLCTGFQWTHPFFSSTDIHDLYKLVFASGVDGTLAFVGTARPVFGSIPAMAELQARWVAAVFSGRRRLPSEKVMAKSRRAYWARHANLYPHDHKRLKQLVNLFEYSDVIGDELGVRVALFYLFFRHPRSWYRIYCASPWSPFLFRIGRLSSDDEKLAYQRHLACIPEKDQAFHRYNDVMLSAYIELDLQIRPFLRINTKTKHEELTTALGLNASSHPIIARGPVLIHSLDEDNDIYFEFETYEEFRKERLKLNYDSTLKLWYSLPNGLPTLDNNLVRRQTIKQQRARLRKMKFFAFYCTLFKKTFLKKKIQSKGFRLWNETLNVPTLEDESLYGIYKSMGRITTEFLNKGRRYDETISYEELFKAGRTVWFMIAFQMQLNLPLILTDSIFGYNMLYPYTDDLVDSNDVSREAKVDFAKLFHERLLIGEPTYDSQVHFDGKQSNVAELKLPSSLQSQANRIVKIFDMVKFIENDWKRGGEYEGVYMSLATIHESQMKSTLQHARTEDSYAPTMTQVEQVSAEKGGASLIAAGFLIEGRLTRAKIAYLEYLGFGLQLLDDLQDVKEDMKNNHRTIFTQTLAEGRPLDAPTARLIQYCYCAPAYEKFSDDQRTISDRKTGVTLAQYVRVSMMMFSVVLVLEAASRLQEYYSKEFYRELSSLSPFTFNDLKAARVEETLWAIVRNQWF</sequence>
<dbReference type="AlphaFoldDB" id="A0A814U0V0"/>
<evidence type="ECO:0000313" key="8">
    <source>
        <dbReference type="Proteomes" id="UP000663870"/>
    </source>
</evidence>
<dbReference type="InterPro" id="IPR036188">
    <property type="entry name" value="FAD/NAD-bd_sf"/>
</dbReference>
<evidence type="ECO:0000256" key="3">
    <source>
        <dbReference type="ARBA" id="ARBA00022827"/>
    </source>
</evidence>
<accession>A0A814U0V0</accession>
<dbReference type="InterPro" id="IPR050346">
    <property type="entry name" value="FMO-like"/>
</dbReference>
<dbReference type="EMBL" id="CAJNOL010000691">
    <property type="protein sequence ID" value="CAF1168049.1"/>
    <property type="molecule type" value="Genomic_DNA"/>
</dbReference>
<dbReference type="Pfam" id="PF00743">
    <property type="entry name" value="FMO-like"/>
    <property type="match status" value="1"/>
</dbReference>
<dbReference type="SUPFAM" id="SSF51905">
    <property type="entry name" value="FAD/NAD(P)-binding domain"/>
    <property type="match status" value="2"/>
</dbReference>
<dbReference type="Gene3D" id="3.50.50.60">
    <property type="entry name" value="FAD/NAD(P)-binding domain"/>
    <property type="match status" value="4"/>
</dbReference>
<dbReference type="CDD" id="cd00385">
    <property type="entry name" value="Isoprenoid_Biosyn_C1"/>
    <property type="match status" value="1"/>
</dbReference>
<evidence type="ECO:0000256" key="2">
    <source>
        <dbReference type="ARBA" id="ARBA00022630"/>
    </source>
</evidence>
<dbReference type="GO" id="GO:0050661">
    <property type="term" value="F:NADP binding"/>
    <property type="evidence" value="ECO:0007669"/>
    <property type="project" value="InterPro"/>
</dbReference>
<proteinExistence type="inferred from homology"/>
<gene>
    <name evidence="7" type="ORF">JXQ802_LOCUS22634</name>
</gene>
<comment type="similarity">
    <text evidence="1 6">Belongs to the FMO family.</text>
</comment>
<dbReference type="InterPro" id="IPR000960">
    <property type="entry name" value="Flavin_mOase"/>
</dbReference>
<keyword evidence="5 6" id="KW-0560">Oxidoreductase</keyword>
<evidence type="ECO:0000313" key="7">
    <source>
        <dbReference type="EMBL" id="CAF1168049.1"/>
    </source>
</evidence>
<dbReference type="GO" id="GO:0050660">
    <property type="term" value="F:flavin adenine dinucleotide binding"/>
    <property type="evidence" value="ECO:0007669"/>
    <property type="project" value="InterPro"/>
</dbReference>
<dbReference type="InterPro" id="IPR020946">
    <property type="entry name" value="Flavin_mOase-like"/>
</dbReference>
<comment type="caution">
    <text evidence="7">The sequence shown here is derived from an EMBL/GenBank/DDBJ whole genome shotgun (WGS) entry which is preliminary data.</text>
</comment>
<keyword evidence="4" id="KW-0521">NADP</keyword>
<protein>
    <recommendedName>
        <fullName evidence="6">Flavin-containing monooxygenase</fullName>
        <ecNumber evidence="6">1.-.-.-</ecNumber>
    </recommendedName>
</protein>
<keyword evidence="3 6" id="KW-0274">FAD</keyword>
<organism evidence="7 8">
    <name type="scientific">Rotaria sordida</name>
    <dbReference type="NCBI Taxonomy" id="392033"/>
    <lineage>
        <taxon>Eukaryota</taxon>
        <taxon>Metazoa</taxon>
        <taxon>Spiralia</taxon>
        <taxon>Gnathifera</taxon>
        <taxon>Rotifera</taxon>
        <taxon>Eurotatoria</taxon>
        <taxon>Bdelloidea</taxon>
        <taxon>Philodinida</taxon>
        <taxon>Philodinidae</taxon>
        <taxon>Rotaria</taxon>
    </lineage>
</organism>
<dbReference type="PRINTS" id="PR00370">
    <property type="entry name" value="FMOXYGENASE"/>
</dbReference>
<evidence type="ECO:0000256" key="6">
    <source>
        <dbReference type="RuleBase" id="RU361177"/>
    </source>
</evidence>
<dbReference type="GO" id="GO:0004499">
    <property type="term" value="F:N,N-dimethylaniline monooxygenase activity"/>
    <property type="evidence" value="ECO:0007669"/>
    <property type="project" value="InterPro"/>
</dbReference>
<evidence type="ECO:0000256" key="4">
    <source>
        <dbReference type="ARBA" id="ARBA00022857"/>
    </source>
</evidence>